<dbReference type="PROSITE" id="PS00028">
    <property type="entry name" value="ZINC_FINGER_C2H2_1"/>
    <property type="match status" value="7"/>
</dbReference>
<keyword evidence="4 6" id="KW-0862">Zinc</keyword>
<dbReference type="InterPro" id="IPR013087">
    <property type="entry name" value="Znf_C2H2_type"/>
</dbReference>
<feature type="domain" description="ZAD" evidence="8">
    <location>
        <begin position="23"/>
        <end position="103"/>
    </location>
</feature>
<dbReference type="Pfam" id="PF00096">
    <property type="entry name" value="zf-C2H2"/>
    <property type="match status" value="3"/>
</dbReference>
<feature type="domain" description="C2H2-type" evidence="7">
    <location>
        <begin position="230"/>
        <end position="252"/>
    </location>
</feature>
<feature type="domain" description="C2H2-type" evidence="7">
    <location>
        <begin position="398"/>
        <end position="426"/>
    </location>
</feature>
<evidence type="ECO:0000256" key="5">
    <source>
        <dbReference type="PROSITE-ProRule" id="PRU00042"/>
    </source>
</evidence>
<evidence type="ECO:0000259" key="8">
    <source>
        <dbReference type="PROSITE" id="PS51915"/>
    </source>
</evidence>
<dbReference type="PROSITE" id="PS51915">
    <property type="entry name" value="ZAD"/>
    <property type="match status" value="1"/>
</dbReference>
<evidence type="ECO:0000256" key="3">
    <source>
        <dbReference type="ARBA" id="ARBA00022771"/>
    </source>
</evidence>
<dbReference type="SUPFAM" id="SSF57716">
    <property type="entry name" value="Glucocorticoid receptor-like (DNA-binding domain)"/>
    <property type="match status" value="1"/>
</dbReference>
<name>A0AAD8DL36_MYTSE</name>
<dbReference type="AlphaFoldDB" id="A0AAD8DL36"/>
<evidence type="ECO:0000256" key="6">
    <source>
        <dbReference type="PROSITE-ProRule" id="PRU01263"/>
    </source>
</evidence>
<dbReference type="SMART" id="SM00355">
    <property type="entry name" value="ZnF_C2H2"/>
    <property type="match status" value="10"/>
</dbReference>
<dbReference type="FunFam" id="3.30.160.60:FF:000446">
    <property type="entry name" value="Zinc finger protein"/>
    <property type="match status" value="1"/>
</dbReference>
<evidence type="ECO:0000256" key="2">
    <source>
        <dbReference type="ARBA" id="ARBA00022737"/>
    </source>
</evidence>
<dbReference type="Pfam" id="PF13894">
    <property type="entry name" value="zf-C2H2_4"/>
    <property type="match status" value="1"/>
</dbReference>
<dbReference type="PROSITE" id="PS50157">
    <property type="entry name" value="ZINC_FINGER_C2H2_2"/>
    <property type="match status" value="7"/>
</dbReference>
<feature type="binding site" evidence="6">
    <location>
        <position position="25"/>
    </location>
    <ligand>
        <name>Zn(2+)</name>
        <dbReference type="ChEBI" id="CHEBI:29105"/>
    </ligand>
</feature>
<feature type="domain" description="C2H2-type" evidence="7">
    <location>
        <begin position="175"/>
        <end position="202"/>
    </location>
</feature>
<dbReference type="Proteomes" id="UP001231518">
    <property type="component" value="Chromosome 26"/>
</dbReference>
<dbReference type="Pfam" id="PF12874">
    <property type="entry name" value="zf-met"/>
    <property type="match status" value="1"/>
</dbReference>
<feature type="domain" description="C2H2-type" evidence="7">
    <location>
        <begin position="342"/>
        <end position="369"/>
    </location>
</feature>
<feature type="binding site" evidence="6">
    <location>
        <position position="79"/>
    </location>
    <ligand>
        <name>Zn(2+)</name>
        <dbReference type="ChEBI" id="CHEBI:29105"/>
    </ligand>
</feature>
<comment type="caution">
    <text evidence="9">The sequence shown here is derived from an EMBL/GenBank/DDBJ whole genome shotgun (WGS) entry which is preliminary data.</text>
</comment>
<dbReference type="EMBL" id="JARGEI010000029">
    <property type="protein sequence ID" value="KAJ8705918.1"/>
    <property type="molecule type" value="Genomic_DNA"/>
</dbReference>
<keyword evidence="1 6" id="KW-0479">Metal-binding</keyword>
<feature type="binding site" evidence="6">
    <location>
        <position position="76"/>
    </location>
    <ligand>
        <name>Zn(2+)</name>
        <dbReference type="ChEBI" id="CHEBI:29105"/>
    </ligand>
</feature>
<keyword evidence="2" id="KW-0677">Repeat</keyword>
<evidence type="ECO:0000256" key="4">
    <source>
        <dbReference type="ARBA" id="ARBA00022833"/>
    </source>
</evidence>
<gene>
    <name evidence="9" type="ORF">PYW07_010695</name>
</gene>
<keyword evidence="10" id="KW-1185">Reference proteome</keyword>
<dbReference type="SMART" id="SM00868">
    <property type="entry name" value="zf-AD"/>
    <property type="match status" value="1"/>
</dbReference>
<proteinExistence type="predicted"/>
<feature type="domain" description="C2H2-type" evidence="7">
    <location>
        <begin position="370"/>
        <end position="397"/>
    </location>
</feature>
<reference evidence="9" key="1">
    <citation type="submission" date="2023-03" db="EMBL/GenBank/DDBJ databases">
        <title>Chromosome-level genomes of two armyworms, Mythimna separata and Mythimna loreyi, provide insights into the biosynthesis and reception of sex pheromones.</title>
        <authorList>
            <person name="Zhao H."/>
        </authorList>
    </citation>
    <scope>NUCLEOTIDE SEQUENCE</scope>
    <source>
        <strain evidence="9">BeijingLab</strain>
        <tissue evidence="9">Pupa</tissue>
    </source>
</reference>
<evidence type="ECO:0000313" key="10">
    <source>
        <dbReference type="Proteomes" id="UP001231518"/>
    </source>
</evidence>
<dbReference type="GO" id="GO:0008270">
    <property type="term" value="F:zinc ion binding"/>
    <property type="evidence" value="ECO:0007669"/>
    <property type="project" value="UniProtKB-UniRule"/>
</dbReference>
<dbReference type="PANTHER" id="PTHR24379:SF121">
    <property type="entry name" value="C2H2-TYPE DOMAIN-CONTAINING PROTEIN"/>
    <property type="match status" value="1"/>
</dbReference>
<evidence type="ECO:0000259" key="7">
    <source>
        <dbReference type="PROSITE" id="PS50157"/>
    </source>
</evidence>
<feature type="binding site" evidence="6">
    <location>
        <position position="28"/>
    </location>
    <ligand>
        <name>Zn(2+)</name>
        <dbReference type="ChEBI" id="CHEBI:29105"/>
    </ligand>
</feature>
<dbReference type="InterPro" id="IPR036236">
    <property type="entry name" value="Znf_C2H2_sf"/>
</dbReference>
<dbReference type="Gene3D" id="3.30.160.60">
    <property type="entry name" value="Classic Zinc Finger"/>
    <property type="match status" value="6"/>
</dbReference>
<sequence>MKMEPESDITLPALKFLTSETEHICRLCFSSTEQQEVSFEDIVRLQRSYLDETLTFVDMFRELGVVQEPSLPQVLCMNCATMTINSYLFQKLCQSSNDNWNSILNRICTSVEQSANIGPKLGVQTVYFVIKENESLMFTSRKRHSIRSKKTALSKIRELVKDKRYRVKKQKKSNVICEECGERFSSNCHLVKHMKVHSNSKHPCMQCPKVFASQLQLDEHSERVHYPKKIKCPKCPKMFSTNKMLTLHDKLHHVAAICKLCFVQFPSKKDLRAHLNKHEVNTCPRCNKAFLNKHTFKLHLRICGKLEERQPSFFCDICNKGYATKNGLRTHLKTDHGFGSVLSCNWCGKKFDAKSRLNNHIVKHTKARNFHCSHCGGKFVTQAALVYHTRLHTGERPFPCDLCSESFLSASRRMEHKRRKHFGPTKECHVCHVKFVTGHQLRKHVQRHYNPHSKLFVPEAEAPFAVYPNINLNINNNKKLQQYPSISKLLSM</sequence>
<protein>
    <submittedName>
        <fullName evidence="9">Uncharacterized protein</fullName>
    </submittedName>
</protein>
<evidence type="ECO:0000256" key="1">
    <source>
        <dbReference type="ARBA" id="ARBA00022723"/>
    </source>
</evidence>
<accession>A0AAD8DL36</accession>
<feature type="domain" description="C2H2-type" evidence="7">
    <location>
        <begin position="313"/>
        <end position="336"/>
    </location>
</feature>
<organism evidence="9 10">
    <name type="scientific">Mythimna separata</name>
    <name type="common">Oriental armyworm</name>
    <name type="synonym">Pseudaletia separata</name>
    <dbReference type="NCBI Taxonomy" id="271217"/>
    <lineage>
        <taxon>Eukaryota</taxon>
        <taxon>Metazoa</taxon>
        <taxon>Ecdysozoa</taxon>
        <taxon>Arthropoda</taxon>
        <taxon>Hexapoda</taxon>
        <taxon>Insecta</taxon>
        <taxon>Pterygota</taxon>
        <taxon>Neoptera</taxon>
        <taxon>Endopterygota</taxon>
        <taxon>Lepidoptera</taxon>
        <taxon>Glossata</taxon>
        <taxon>Ditrysia</taxon>
        <taxon>Noctuoidea</taxon>
        <taxon>Noctuidae</taxon>
        <taxon>Noctuinae</taxon>
        <taxon>Hadenini</taxon>
        <taxon>Mythimna</taxon>
    </lineage>
</organism>
<dbReference type="GO" id="GO:0005634">
    <property type="term" value="C:nucleus"/>
    <property type="evidence" value="ECO:0007669"/>
    <property type="project" value="InterPro"/>
</dbReference>
<dbReference type="InterPro" id="IPR012934">
    <property type="entry name" value="Znf_AD"/>
</dbReference>
<dbReference type="SUPFAM" id="SSF57667">
    <property type="entry name" value="beta-beta-alpha zinc fingers"/>
    <property type="match status" value="5"/>
</dbReference>
<dbReference type="PANTHER" id="PTHR24379">
    <property type="entry name" value="KRAB AND ZINC FINGER DOMAIN-CONTAINING"/>
    <property type="match status" value="1"/>
</dbReference>
<evidence type="ECO:0000313" key="9">
    <source>
        <dbReference type="EMBL" id="KAJ8705918.1"/>
    </source>
</evidence>
<feature type="domain" description="C2H2-type" evidence="7">
    <location>
        <begin position="202"/>
        <end position="230"/>
    </location>
</feature>
<keyword evidence="3 5" id="KW-0863">Zinc-finger</keyword>